<name>A0A512CG54_9BACT</name>
<accession>A0A512CG54</accession>
<keyword evidence="2" id="KW-1185">Reference proteome</keyword>
<dbReference type="Proteomes" id="UP000321301">
    <property type="component" value="Unassembled WGS sequence"/>
</dbReference>
<evidence type="ECO:0000313" key="1">
    <source>
        <dbReference type="EMBL" id="GEO23155.1"/>
    </source>
</evidence>
<protein>
    <submittedName>
        <fullName evidence="1">Uncharacterized protein</fullName>
    </submittedName>
</protein>
<gene>
    <name evidence="1" type="ORF">CQA01_36890</name>
</gene>
<dbReference type="EMBL" id="BJYV01000021">
    <property type="protein sequence ID" value="GEO23155.1"/>
    <property type="molecule type" value="Genomic_DNA"/>
</dbReference>
<proteinExistence type="predicted"/>
<sequence length="72" mass="8418">MAYLSALSAPRAIRWRIFAAAHYCREGRLWHLKNPGLGHKKYHVLKRKKQLKGIVVASYFWVIVKYTIVPPN</sequence>
<dbReference type="AlphaFoldDB" id="A0A512CG54"/>
<organism evidence="1 2">
    <name type="scientific">Cyclobacterium qasimii</name>
    <dbReference type="NCBI Taxonomy" id="1350429"/>
    <lineage>
        <taxon>Bacteria</taxon>
        <taxon>Pseudomonadati</taxon>
        <taxon>Bacteroidota</taxon>
        <taxon>Cytophagia</taxon>
        <taxon>Cytophagales</taxon>
        <taxon>Cyclobacteriaceae</taxon>
        <taxon>Cyclobacterium</taxon>
    </lineage>
</organism>
<comment type="caution">
    <text evidence="1">The sequence shown here is derived from an EMBL/GenBank/DDBJ whole genome shotgun (WGS) entry which is preliminary data.</text>
</comment>
<evidence type="ECO:0000313" key="2">
    <source>
        <dbReference type="Proteomes" id="UP000321301"/>
    </source>
</evidence>
<reference evidence="1 2" key="1">
    <citation type="submission" date="2019-07" db="EMBL/GenBank/DDBJ databases">
        <title>Whole genome shotgun sequence of Cyclobacterium qasimii NBRC 106168.</title>
        <authorList>
            <person name="Hosoyama A."/>
            <person name="Uohara A."/>
            <person name="Ohji S."/>
            <person name="Ichikawa N."/>
        </authorList>
    </citation>
    <scope>NUCLEOTIDE SEQUENCE [LARGE SCALE GENOMIC DNA]</scope>
    <source>
        <strain evidence="1 2">NBRC 106168</strain>
    </source>
</reference>